<dbReference type="InterPro" id="IPR018060">
    <property type="entry name" value="HTH_AraC"/>
</dbReference>
<dbReference type="AlphaFoldDB" id="A0A841FQQ7"/>
<evidence type="ECO:0000256" key="1">
    <source>
        <dbReference type="ARBA" id="ARBA00023015"/>
    </source>
</evidence>
<dbReference type="Gene3D" id="1.10.10.60">
    <property type="entry name" value="Homeodomain-like"/>
    <property type="match status" value="1"/>
</dbReference>
<dbReference type="Pfam" id="PF12833">
    <property type="entry name" value="HTH_18"/>
    <property type="match status" value="1"/>
</dbReference>
<dbReference type="GO" id="GO:0043565">
    <property type="term" value="F:sequence-specific DNA binding"/>
    <property type="evidence" value="ECO:0007669"/>
    <property type="project" value="InterPro"/>
</dbReference>
<organism evidence="5 6">
    <name type="scientific">Phytomonospora endophytica</name>
    <dbReference type="NCBI Taxonomy" id="714109"/>
    <lineage>
        <taxon>Bacteria</taxon>
        <taxon>Bacillati</taxon>
        <taxon>Actinomycetota</taxon>
        <taxon>Actinomycetes</taxon>
        <taxon>Micromonosporales</taxon>
        <taxon>Micromonosporaceae</taxon>
        <taxon>Phytomonospora</taxon>
    </lineage>
</organism>
<accession>A0A841FQQ7</accession>
<dbReference type="InterPro" id="IPR050204">
    <property type="entry name" value="AraC_XylS_family_regulators"/>
</dbReference>
<reference evidence="5 6" key="1">
    <citation type="submission" date="2020-08" db="EMBL/GenBank/DDBJ databases">
        <title>Genomic Encyclopedia of Type Strains, Phase IV (KMG-IV): sequencing the most valuable type-strain genomes for metagenomic binning, comparative biology and taxonomic classification.</title>
        <authorList>
            <person name="Goeker M."/>
        </authorList>
    </citation>
    <scope>NUCLEOTIDE SEQUENCE [LARGE SCALE GENOMIC DNA]</scope>
    <source>
        <strain evidence="5 6">YIM 65646</strain>
    </source>
</reference>
<gene>
    <name evidence="5" type="ORF">HNR73_006054</name>
</gene>
<proteinExistence type="predicted"/>
<dbReference type="RefSeq" id="WP_184790969.1">
    <property type="nucleotide sequence ID" value="NZ_BONT01000047.1"/>
</dbReference>
<dbReference type="GO" id="GO:0003700">
    <property type="term" value="F:DNA-binding transcription factor activity"/>
    <property type="evidence" value="ECO:0007669"/>
    <property type="project" value="InterPro"/>
</dbReference>
<evidence type="ECO:0000256" key="3">
    <source>
        <dbReference type="ARBA" id="ARBA00023163"/>
    </source>
</evidence>
<keyword evidence="2 5" id="KW-0238">DNA-binding</keyword>
<evidence type="ECO:0000313" key="6">
    <source>
        <dbReference type="Proteomes" id="UP000548476"/>
    </source>
</evidence>
<dbReference type="PANTHER" id="PTHR46796">
    <property type="entry name" value="HTH-TYPE TRANSCRIPTIONAL ACTIVATOR RHAS-RELATED"/>
    <property type="match status" value="1"/>
</dbReference>
<evidence type="ECO:0000259" key="4">
    <source>
        <dbReference type="PROSITE" id="PS01124"/>
    </source>
</evidence>
<keyword evidence="3" id="KW-0804">Transcription</keyword>
<sequence length="255" mass="26552">MAPGRRGRVALPPGRLYFHGEIGPAAAHSHRVVQVLVAAEPFVLSGADGVARSCRAAIVPSGARHAIGGPPTRGFLALVEPSSALGRSLTAVGTSCLDPPELPGDGAPLVETVDGILRGLAGTMVPGPVEDHPALMEAVRIIVAALPARLRIAEVARRAHLSESRLAHLFAERLGLTFRAHVRWERVRLALGMLSRGESLSHVAHAAGFADAAHLSRTFRAMFGSAPSELIRGVVWEGQQVRASGAGVPPPTLGA</sequence>
<dbReference type="SMART" id="SM00342">
    <property type="entry name" value="HTH_ARAC"/>
    <property type="match status" value="1"/>
</dbReference>
<keyword evidence="1" id="KW-0805">Transcription regulation</keyword>
<keyword evidence="6" id="KW-1185">Reference proteome</keyword>
<comment type="caution">
    <text evidence="5">The sequence shown here is derived from an EMBL/GenBank/DDBJ whole genome shotgun (WGS) entry which is preliminary data.</text>
</comment>
<dbReference type="SUPFAM" id="SSF46689">
    <property type="entry name" value="Homeodomain-like"/>
    <property type="match status" value="2"/>
</dbReference>
<dbReference type="EMBL" id="JACHGT010000015">
    <property type="protein sequence ID" value="MBB6038174.1"/>
    <property type="molecule type" value="Genomic_DNA"/>
</dbReference>
<evidence type="ECO:0000313" key="5">
    <source>
        <dbReference type="EMBL" id="MBB6038174.1"/>
    </source>
</evidence>
<dbReference type="PROSITE" id="PS01124">
    <property type="entry name" value="HTH_ARAC_FAMILY_2"/>
    <property type="match status" value="1"/>
</dbReference>
<dbReference type="Proteomes" id="UP000548476">
    <property type="component" value="Unassembled WGS sequence"/>
</dbReference>
<dbReference type="InterPro" id="IPR009057">
    <property type="entry name" value="Homeodomain-like_sf"/>
</dbReference>
<protein>
    <submittedName>
        <fullName evidence="5">AraC-like DNA-binding protein</fullName>
    </submittedName>
</protein>
<evidence type="ECO:0000256" key="2">
    <source>
        <dbReference type="ARBA" id="ARBA00023125"/>
    </source>
</evidence>
<feature type="domain" description="HTH araC/xylS-type" evidence="4">
    <location>
        <begin position="136"/>
        <end position="233"/>
    </location>
</feature>
<name>A0A841FQQ7_9ACTN</name>